<evidence type="ECO:0000256" key="1">
    <source>
        <dbReference type="ARBA" id="ARBA00023002"/>
    </source>
</evidence>
<dbReference type="GO" id="GO:0016491">
    <property type="term" value="F:oxidoreductase activity"/>
    <property type="evidence" value="ECO:0007669"/>
    <property type="project" value="UniProtKB-KW"/>
</dbReference>
<dbReference type="Pfam" id="PF14027">
    <property type="entry name" value="Questin_oxidase"/>
    <property type="match status" value="1"/>
</dbReference>
<dbReference type="PANTHER" id="PTHR35870:SF1">
    <property type="entry name" value="PROTEIN, PUTATIVE (AFU_ORTHOLOGUE AFUA_5G03330)-RELATED"/>
    <property type="match status" value="1"/>
</dbReference>
<dbReference type="InterPro" id="IPR025337">
    <property type="entry name" value="Questin_oxidase-like"/>
</dbReference>
<evidence type="ECO:0000313" key="2">
    <source>
        <dbReference type="EMBL" id="AOO88270.1"/>
    </source>
</evidence>
<accession>A0A1B8RJC8</accession>
<reference evidence="2" key="2">
    <citation type="journal article" date="2016" name="Front. Microbiol.">
        <title>The Regulatory Protein RosR Affects Rhizobium leguminosarum bv. trifolii Protein Profiles, Cell Surface Properties, and Symbiosis with Clover.</title>
        <authorList>
            <person name="Rachwal K."/>
            <person name="Boguszewska A."/>
            <person name="Kopcinska J."/>
            <person name="Karas M."/>
            <person name="Tchorzewski M."/>
            <person name="Janczarek M."/>
        </authorList>
    </citation>
    <scope>NUCLEOTIDE SEQUENCE</scope>
    <source>
        <strain evidence="2">Rt24.2</strain>
    </source>
</reference>
<organism evidence="2">
    <name type="scientific">Rhizobium leguminosarum bv. trifolii</name>
    <dbReference type="NCBI Taxonomy" id="386"/>
    <lineage>
        <taxon>Bacteria</taxon>
        <taxon>Pseudomonadati</taxon>
        <taxon>Pseudomonadota</taxon>
        <taxon>Alphaproteobacteria</taxon>
        <taxon>Hyphomicrobiales</taxon>
        <taxon>Rhizobiaceae</taxon>
        <taxon>Rhizobium/Agrobacterium group</taxon>
        <taxon>Rhizobium</taxon>
    </lineage>
</organism>
<evidence type="ECO:0008006" key="3">
    <source>
        <dbReference type="Google" id="ProtNLM"/>
    </source>
</evidence>
<name>A0A1B8RJC8_RHILT</name>
<sequence>MVPKESTSDELRTLLADMPAWGSEFSRTFANHAPMVLVALDRIGGDPAQLRRFFHHYRDAKQLLPFAQPLKRLDSKNWKTAIGMREREPDLRHFFAGELARLGIHEALQLYLPDLADGITASAFHALMRTAYGVLRSDETDVAIALAYWAATYLPLPQAKGTPPITHDPAEVLAMTAAIKPLHGMQLHDLLWHNMRDAGNVLEFAPVVDWLDIGPDTMEKMAATALAVFAATQHFASLHIITGLHWIRLLEPHCDEATLHRMLRVFWQGIAALMGELGFPEMPDITAVDRWRHIQVPDWPEMHAIAAQSYDEHDISLAFSASEEMKVYGDPLYRVVVARRLGLIGDYTK</sequence>
<reference evidence="2" key="1">
    <citation type="journal article" date="2015" name="BMC Genomics">
        <title>Transcriptome profiling of a Rhizobium leguminosarum bv. trifolii rosR mutant reveals the role of the transcriptional regulator RosR in motility, synthesis of cell-surface components, and other cellular processes.</title>
        <authorList>
            <person name="Rachwal K."/>
            <person name="Matczynska E."/>
            <person name="Janczarek M."/>
        </authorList>
    </citation>
    <scope>NUCLEOTIDE SEQUENCE</scope>
    <source>
        <strain evidence="2">Rt24.2</strain>
    </source>
</reference>
<keyword evidence="1" id="KW-0560">Oxidoreductase</keyword>
<protein>
    <recommendedName>
        <fullName evidence="3">DUF4243 domain-containing protein</fullName>
    </recommendedName>
</protein>
<dbReference type="RefSeq" id="WP_065275942.1">
    <property type="nucleotide sequence ID" value="NZ_MAMO01000003.1"/>
</dbReference>
<dbReference type="AlphaFoldDB" id="A0A1B8RJC8"/>
<proteinExistence type="predicted"/>
<dbReference type="PANTHER" id="PTHR35870">
    <property type="entry name" value="PROTEIN, PUTATIVE (AFU_ORTHOLOGUE AFUA_5G03330)-RELATED"/>
    <property type="match status" value="1"/>
</dbReference>
<dbReference type="EMBL" id="KX485906">
    <property type="protein sequence ID" value="AOO88270.1"/>
    <property type="molecule type" value="Genomic_DNA"/>
</dbReference>